<protein>
    <submittedName>
        <fullName evidence="5">WD domain, G-beta repeat-containing protein, putative</fullName>
    </submittedName>
</protein>
<accession>U6GCF8</accession>
<sequence>MSAFSGFCVPEIEGCGPIRGTRGGNKQQLPLIRSVECLDLCCSKQDIHPSGVYGEPPPCLQHIVRSPSLISTDVCCIDADSNIYLIDTNPLRCTYTLNNAHNAPITSASFLHQNCNVLVTSSQDGAVKFWDLRAPHRSSSSSSSSKAVNKEATQAAAADAAVQITPPGSREADVWGLAVRNDDLVFAVSYKSSIKGFDLRVVCSSSSTSTSPSAAAPAAAANEQQGRKQMKQKRSKKLLWDIQVHGDTVTALQFHPVYPQLLFSGGEDSLVCLSDTSAAAAAAAAGSSSSKGYDEEGDSCLVYCFSQDRAVKGLSLVGPDAACVCLRSAMEDVGLWQLEGLERFSSSNSSSSSSSSSQPNSSAAEVYGHRRAEWLAIRSHPEIKEGESCGYVVDTLYDTVVGRLFILA</sequence>
<dbReference type="InterPro" id="IPR019775">
    <property type="entry name" value="WD40_repeat_CS"/>
</dbReference>
<gene>
    <name evidence="5" type="ORF">EAH_00028520</name>
</gene>
<reference evidence="5" key="2">
    <citation type="submission" date="2013-10" db="EMBL/GenBank/DDBJ databases">
        <authorList>
            <person name="Aslett M."/>
        </authorList>
    </citation>
    <scope>NUCLEOTIDE SEQUENCE</scope>
    <source>
        <strain evidence="5">Houghton</strain>
    </source>
</reference>
<dbReference type="Gene3D" id="2.130.10.10">
    <property type="entry name" value="YVTN repeat-like/Quinoprotein amine dehydrogenase"/>
    <property type="match status" value="1"/>
</dbReference>
<dbReference type="Proteomes" id="UP000018050">
    <property type="component" value="Unassembled WGS sequence"/>
</dbReference>
<name>U6GCF8_EIMAC</name>
<dbReference type="GeneID" id="25270922"/>
<dbReference type="PROSITE" id="PS50082">
    <property type="entry name" value="WD_REPEATS_2"/>
    <property type="match status" value="1"/>
</dbReference>
<dbReference type="SUPFAM" id="SSF50978">
    <property type="entry name" value="WD40 repeat-like"/>
    <property type="match status" value="1"/>
</dbReference>
<dbReference type="PROSITE" id="PS00678">
    <property type="entry name" value="WD_REPEATS_1"/>
    <property type="match status" value="1"/>
</dbReference>
<dbReference type="InterPro" id="IPR039328">
    <property type="entry name" value="WDR89"/>
</dbReference>
<feature type="region of interest" description="Disordered" evidence="4">
    <location>
        <begin position="206"/>
        <end position="232"/>
    </location>
</feature>
<evidence type="ECO:0000256" key="2">
    <source>
        <dbReference type="ARBA" id="ARBA00022737"/>
    </source>
</evidence>
<dbReference type="OrthoDB" id="25131at2759"/>
<dbReference type="InterPro" id="IPR036322">
    <property type="entry name" value="WD40_repeat_dom_sf"/>
</dbReference>
<reference evidence="5" key="1">
    <citation type="submission" date="2013-10" db="EMBL/GenBank/DDBJ databases">
        <title>Genomic analysis of the causative agents of coccidiosis in chickens.</title>
        <authorList>
            <person name="Reid A.J."/>
            <person name="Blake D."/>
            <person name="Billington K."/>
            <person name="Browne H."/>
            <person name="Dunn M."/>
            <person name="Hung S."/>
            <person name="Kawahara F."/>
            <person name="Miranda-Saavedra D."/>
            <person name="Mourier T."/>
            <person name="Nagra H."/>
            <person name="Otto T.D."/>
            <person name="Rawlings N."/>
            <person name="Sanchez A."/>
            <person name="Sanders M."/>
            <person name="Subramaniam C."/>
            <person name="Tay Y."/>
            <person name="Dear P."/>
            <person name="Doerig C."/>
            <person name="Gruber A."/>
            <person name="Parkinson J."/>
            <person name="Shirley M."/>
            <person name="Wan K.L."/>
            <person name="Berriman M."/>
            <person name="Tomley F."/>
            <person name="Pain A."/>
        </authorList>
    </citation>
    <scope>NUCLEOTIDE SEQUENCE</scope>
    <source>
        <strain evidence="5">Houghton</strain>
    </source>
</reference>
<evidence type="ECO:0000256" key="1">
    <source>
        <dbReference type="ARBA" id="ARBA00022574"/>
    </source>
</evidence>
<keyword evidence="1 3" id="KW-0853">WD repeat</keyword>
<dbReference type="EMBL" id="HG670777">
    <property type="protein sequence ID" value="CDI77956.1"/>
    <property type="molecule type" value="Genomic_DNA"/>
</dbReference>
<dbReference type="RefSeq" id="XP_013251760.1">
    <property type="nucleotide sequence ID" value="XM_013396306.1"/>
</dbReference>
<dbReference type="InterPro" id="IPR015943">
    <property type="entry name" value="WD40/YVTN_repeat-like_dom_sf"/>
</dbReference>
<feature type="non-terminal residue" evidence="5">
    <location>
        <position position="408"/>
    </location>
</feature>
<organism evidence="5 6">
    <name type="scientific">Eimeria acervulina</name>
    <name type="common">Coccidian parasite</name>
    <dbReference type="NCBI Taxonomy" id="5801"/>
    <lineage>
        <taxon>Eukaryota</taxon>
        <taxon>Sar</taxon>
        <taxon>Alveolata</taxon>
        <taxon>Apicomplexa</taxon>
        <taxon>Conoidasida</taxon>
        <taxon>Coccidia</taxon>
        <taxon>Eucoccidiorida</taxon>
        <taxon>Eimeriorina</taxon>
        <taxon>Eimeriidae</taxon>
        <taxon>Eimeria</taxon>
    </lineage>
</organism>
<dbReference type="InterPro" id="IPR001680">
    <property type="entry name" value="WD40_rpt"/>
</dbReference>
<dbReference type="SMART" id="SM00320">
    <property type="entry name" value="WD40"/>
    <property type="match status" value="3"/>
</dbReference>
<evidence type="ECO:0000313" key="5">
    <source>
        <dbReference type="EMBL" id="CDI77956.1"/>
    </source>
</evidence>
<dbReference type="PANTHER" id="PTHR22889">
    <property type="entry name" value="WD REPEAT-CONTAINING PROTEIN 89"/>
    <property type="match status" value="1"/>
</dbReference>
<keyword evidence="2" id="KW-0677">Repeat</keyword>
<dbReference type="VEuPathDB" id="ToxoDB:EAH_00028520"/>
<feature type="repeat" description="WD" evidence="3">
    <location>
        <begin position="98"/>
        <end position="140"/>
    </location>
</feature>
<dbReference type="PROSITE" id="PS50294">
    <property type="entry name" value="WD_REPEATS_REGION"/>
    <property type="match status" value="1"/>
</dbReference>
<dbReference type="Pfam" id="PF00400">
    <property type="entry name" value="WD40"/>
    <property type="match status" value="2"/>
</dbReference>
<evidence type="ECO:0000256" key="4">
    <source>
        <dbReference type="SAM" id="MobiDB-lite"/>
    </source>
</evidence>
<feature type="compositionally biased region" description="Low complexity" evidence="4">
    <location>
        <begin position="206"/>
        <end position="221"/>
    </location>
</feature>
<keyword evidence="6" id="KW-1185">Reference proteome</keyword>
<dbReference type="PANTHER" id="PTHR22889:SF0">
    <property type="entry name" value="WD REPEAT-CONTAINING PROTEIN 89"/>
    <property type="match status" value="1"/>
</dbReference>
<dbReference type="AlphaFoldDB" id="U6GCF8"/>
<proteinExistence type="predicted"/>
<evidence type="ECO:0000256" key="3">
    <source>
        <dbReference type="PROSITE-ProRule" id="PRU00221"/>
    </source>
</evidence>
<dbReference type="OMA" id="EDQLVCV"/>
<evidence type="ECO:0000313" key="6">
    <source>
        <dbReference type="Proteomes" id="UP000018050"/>
    </source>
</evidence>